<keyword evidence="12" id="KW-1185">Reference proteome</keyword>
<comment type="subcellular location">
    <subcellularLocation>
        <location evidence="1">Endoplasmic reticulum membrane</location>
        <topology evidence="1">Single-pass membrane protein</topology>
    </subcellularLocation>
</comment>
<evidence type="ECO:0000256" key="5">
    <source>
        <dbReference type="ARBA" id="ARBA00022824"/>
    </source>
</evidence>
<dbReference type="AlphaFoldDB" id="A0A0D2MAR0"/>
<dbReference type="GeneID" id="25733203"/>
<evidence type="ECO:0000313" key="12">
    <source>
        <dbReference type="Proteomes" id="UP000054498"/>
    </source>
</evidence>
<dbReference type="InterPro" id="IPR016482">
    <property type="entry name" value="SecG/Sec61-beta/Sbh"/>
</dbReference>
<evidence type="ECO:0000256" key="9">
    <source>
        <dbReference type="ARBA" id="ARBA00023136"/>
    </source>
</evidence>
<sequence length="61" mass="6443">MSVVPASAGARPAGGGLRSQVMSFYTDDSPGLKIQPVWVIVMSLGFILFVTVLHIIGKLRG</sequence>
<evidence type="ECO:0000313" key="11">
    <source>
        <dbReference type="EMBL" id="KIY92430.1"/>
    </source>
</evidence>
<organism evidence="11 12">
    <name type="scientific">Monoraphidium neglectum</name>
    <dbReference type="NCBI Taxonomy" id="145388"/>
    <lineage>
        <taxon>Eukaryota</taxon>
        <taxon>Viridiplantae</taxon>
        <taxon>Chlorophyta</taxon>
        <taxon>core chlorophytes</taxon>
        <taxon>Chlorophyceae</taxon>
        <taxon>CS clade</taxon>
        <taxon>Sphaeropleales</taxon>
        <taxon>Selenastraceae</taxon>
        <taxon>Monoraphidium</taxon>
    </lineage>
</organism>
<keyword evidence="9 10" id="KW-0472">Membrane</keyword>
<dbReference type="InterPro" id="IPR030671">
    <property type="entry name" value="Sec61-beta/Sbh"/>
</dbReference>
<dbReference type="Proteomes" id="UP000054498">
    <property type="component" value="Unassembled WGS sequence"/>
</dbReference>
<keyword evidence="8" id="KW-0811">Translocation</keyword>
<dbReference type="GO" id="GO:0005784">
    <property type="term" value="C:Sec61 translocon complex"/>
    <property type="evidence" value="ECO:0007669"/>
    <property type="project" value="InterPro"/>
</dbReference>
<proteinExistence type="inferred from homology"/>
<keyword evidence="3" id="KW-0813">Transport</keyword>
<dbReference type="Pfam" id="PF03911">
    <property type="entry name" value="Sec61_beta"/>
    <property type="match status" value="1"/>
</dbReference>
<dbReference type="OrthoDB" id="5401193at2759"/>
<dbReference type="RefSeq" id="XP_013891450.1">
    <property type="nucleotide sequence ID" value="XM_014035996.1"/>
</dbReference>
<accession>A0A0D2MAR0</accession>
<gene>
    <name evidence="11" type="ORF">MNEG_15532</name>
</gene>
<feature type="transmembrane region" description="Helical" evidence="10">
    <location>
        <begin position="37"/>
        <end position="56"/>
    </location>
</feature>
<dbReference type="EMBL" id="KK105628">
    <property type="protein sequence ID" value="KIY92430.1"/>
    <property type="molecule type" value="Genomic_DNA"/>
</dbReference>
<evidence type="ECO:0000256" key="4">
    <source>
        <dbReference type="ARBA" id="ARBA00022692"/>
    </source>
</evidence>
<reference evidence="11 12" key="1">
    <citation type="journal article" date="2013" name="BMC Genomics">
        <title>Reconstruction of the lipid metabolism for the microalga Monoraphidium neglectum from its genome sequence reveals characteristics suitable for biofuel production.</title>
        <authorList>
            <person name="Bogen C."/>
            <person name="Al-Dilaimi A."/>
            <person name="Albersmeier A."/>
            <person name="Wichmann J."/>
            <person name="Grundmann M."/>
            <person name="Rupp O."/>
            <person name="Lauersen K.J."/>
            <person name="Blifernez-Klassen O."/>
            <person name="Kalinowski J."/>
            <person name="Goesmann A."/>
            <person name="Mussgnug J.H."/>
            <person name="Kruse O."/>
        </authorList>
    </citation>
    <scope>NUCLEOTIDE SEQUENCE [LARGE SCALE GENOMIC DNA]</scope>
    <source>
        <strain evidence="11 12">SAG 48.87</strain>
    </source>
</reference>
<evidence type="ECO:0000256" key="2">
    <source>
        <dbReference type="ARBA" id="ARBA00006103"/>
    </source>
</evidence>
<dbReference type="STRING" id="145388.A0A0D2MAR0"/>
<evidence type="ECO:0000256" key="10">
    <source>
        <dbReference type="SAM" id="Phobius"/>
    </source>
</evidence>
<keyword evidence="4 10" id="KW-0812">Transmembrane</keyword>
<dbReference type="KEGG" id="mng:MNEG_15532"/>
<evidence type="ECO:0000256" key="6">
    <source>
        <dbReference type="ARBA" id="ARBA00022927"/>
    </source>
</evidence>
<dbReference type="PANTHER" id="PTHR13509">
    <property type="entry name" value="SEC61 SUBUNIT BETA"/>
    <property type="match status" value="1"/>
</dbReference>
<keyword evidence="6" id="KW-0653">Protein transport</keyword>
<protein>
    <recommendedName>
        <fullName evidence="13">Protein transport protein Sec61 subunit beta</fullName>
    </recommendedName>
</protein>
<dbReference type="GO" id="GO:0006886">
    <property type="term" value="P:intracellular protein transport"/>
    <property type="evidence" value="ECO:0007669"/>
    <property type="project" value="InterPro"/>
</dbReference>
<evidence type="ECO:0000256" key="3">
    <source>
        <dbReference type="ARBA" id="ARBA00022448"/>
    </source>
</evidence>
<comment type="similarity">
    <text evidence="2">Belongs to the SEC61-beta family.</text>
</comment>
<name>A0A0D2MAR0_9CHLO</name>
<keyword evidence="7 10" id="KW-1133">Transmembrane helix</keyword>
<evidence type="ECO:0000256" key="8">
    <source>
        <dbReference type="ARBA" id="ARBA00023010"/>
    </source>
</evidence>
<keyword evidence="5" id="KW-0256">Endoplasmic reticulum</keyword>
<evidence type="ECO:0000256" key="1">
    <source>
        <dbReference type="ARBA" id="ARBA00004389"/>
    </source>
</evidence>
<evidence type="ECO:0008006" key="13">
    <source>
        <dbReference type="Google" id="ProtNLM"/>
    </source>
</evidence>
<evidence type="ECO:0000256" key="7">
    <source>
        <dbReference type="ARBA" id="ARBA00022989"/>
    </source>
</evidence>